<comment type="caution">
    <text evidence="1">The sequence shown here is derived from an EMBL/GenBank/DDBJ whole genome shotgun (WGS) entry which is preliminary data.</text>
</comment>
<sequence>MNYDFELPILSKIAKEPVNLTKNPLLNLSKFDVSSVIITTNLLLL</sequence>
<gene>
    <name evidence="1" type="ORF">ShirakiTB12_52620</name>
</gene>
<proteinExistence type="predicted"/>
<organism evidence="1 2">
    <name type="scientific">Priestia megaterium</name>
    <name type="common">Bacillus megaterium</name>
    <dbReference type="NCBI Taxonomy" id="1404"/>
    <lineage>
        <taxon>Bacteria</taxon>
        <taxon>Bacillati</taxon>
        <taxon>Bacillota</taxon>
        <taxon>Bacilli</taxon>
        <taxon>Bacillales</taxon>
        <taxon>Bacillaceae</taxon>
        <taxon>Priestia</taxon>
    </lineage>
</organism>
<protein>
    <submittedName>
        <fullName evidence="1">Uncharacterized protein</fullName>
    </submittedName>
</protein>
<accession>A0AAX6BSN3</accession>
<dbReference type="AlphaFoldDB" id="A0AAX6BSN3"/>
<dbReference type="Proteomes" id="UP001165240">
    <property type="component" value="Unassembled WGS sequence"/>
</dbReference>
<reference evidence="1" key="1">
    <citation type="journal article" date="2024" name="Appl Microbiol">
        <title>Effect of kuratsuki Bacillus and Priestia on Taste of Sake.</title>
        <authorList>
            <person name="Kobayashi K."/>
            <person name="Nishida H."/>
        </authorList>
    </citation>
    <scope>NUCLEOTIDE SEQUENCE</scope>
    <source>
        <strain evidence="1">B-12</strain>
    </source>
</reference>
<name>A0AAX6BSN3_PRIMG</name>
<dbReference type="EMBL" id="BSYK01000002">
    <property type="protein sequence ID" value="GMG76793.1"/>
    <property type="molecule type" value="Genomic_DNA"/>
</dbReference>
<evidence type="ECO:0000313" key="1">
    <source>
        <dbReference type="EMBL" id="GMG76793.1"/>
    </source>
</evidence>
<evidence type="ECO:0000313" key="2">
    <source>
        <dbReference type="Proteomes" id="UP001165240"/>
    </source>
</evidence>